<dbReference type="EMBL" id="NISK01000005">
    <property type="protein sequence ID" value="OWQ94063.1"/>
    <property type="molecule type" value="Genomic_DNA"/>
</dbReference>
<evidence type="ECO:0000256" key="1">
    <source>
        <dbReference type="SAM" id="Phobius"/>
    </source>
</evidence>
<keyword evidence="1" id="KW-0812">Transmembrane</keyword>
<sequence length="96" mass="10152">MDISPVIIFFLVGGLLLALPLIIKKLRATVSSDDAAGVGFEARLKPGEVVVEPAFDPDAAFANYMRKREAGLAGDVSVDPLEDVPARPASFGRKAI</sequence>
<organism evidence="2 3">
    <name type="scientific">Sphingopyxis bauzanensis</name>
    <dbReference type="NCBI Taxonomy" id="651663"/>
    <lineage>
        <taxon>Bacteria</taxon>
        <taxon>Pseudomonadati</taxon>
        <taxon>Pseudomonadota</taxon>
        <taxon>Alphaproteobacteria</taxon>
        <taxon>Sphingomonadales</taxon>
        <taxon>Sphingomonadaceae</taxon>
        <taxon>Sphingopyxis</taxon>
    </lineage>
</organism>
<evidence type="ECO:0000313" key="3">
    <source>
        <dbReference type="Proteomes" id="UP000197361"/>
    </source>
</evidence>
<feature type="transmembrane region" description="Helical" evidence="1">
    <location>
        <begin position="6"/>
        <end position="23"/>
    </location>
</feature>
<keyword evidence="1" id="KW-1133">Transmembrane helix</keyword>
<proteinExistence type="predicted"/>
<name>A0A246JNJ1_9SPHN</name>
<dbReference type="RefSeq" id="WP_088443637.1">
    <property type="nucleotide sequence ID" value="NZ_BMMC01000022.1"/>
</dbReference>
<evidence type="ECO:0000313" key="2">
    <source>
        <dbReference type="EMBL" id="OWQ94063.1"/>
    </source>
</evidence>
<comment type="caution">
    <text evidence="2">The sequence shown here is derived from an EMBL/GenBank/DDBJ whole genome shotgun (WGS) entry which is preliminary data.</text>
</comment>
<dbReference type="Proteomes" id="UP000197361">
    <property type="component" value="Unassembled WGS sequence"/>
</dbReference>
<accession>A0A246JNJ1</accession>
<protein>
    <submittedName>
        <fullName evidence="2">Uncharacterized protein</fullName>
    </submittedName>
</protein>
<gene>
    <name evidence="2" type="ORF">CDQ92_18780</name>
</gene>
<reference evidence="2 3" key="1">
    <citation type="journal article" date="2010" name="Int. J. Syst. Evol. Microbiol.">
        <title>Sphingopyxis bauzanensis sp. nov., a psychrophilic bacterium isolated from soil.</title>
        <authorList>
            <person name="Zhang D.C."/>
            <person name="Liu H.C."/>
            <person name="Xin Y.H."/>
            <person name="Zhou Y.G."/>
            <person name="Schinner F."/>
            <person name="Margesin R."/>
        </authorList>
    </citation>
    <scope>NUCLEOTIDE SEQUENCE [LARGE SCALE GENOMIC DNA]</scope>
    <source>
        <strain evidence="2 3">DSM 22271</strain>
    </source>
</reference>
<dbReference type="OrthoDB" id="7450323at2"/>
<keyword evidence="1" id="KW-0472">Membrane</keyword>
<keyword evidence="3" id="KW-1185">Reference proteome</keyword>
<dbReference type="AlphaFoldDB" id="A0A246JNJ1"/>